<dbReference type="EMBL" id="JACHJK010000008">
    <property type="protein sequence ID" value="MBB5929317.1"/>
    <property type="molecule type" value="Genomic_DNA"/>
</dbReference>
<reference evidence="3 4" key="1">
    <citation type="submission" date="2020-08" db="EMBL/GenBank/DDBJ databases">
        <title>Genomic Encyclopedia of Type Strains, Phase III (KMG-III): the genomes of soil and plant-associated and newly described type strains.</title>
        <authorList>
            <person name="Whitman W."/>
        </authorList>
    </citation>
    <scope>NUCLEOTIDE SEQUENCE [LARGE SCALE GENOMIC DNA]</scope>
    <source>
        <strain evidence="3 4">CECT 3313</strain>
    </source>
</reference>
<feature type="compositionally biased region" description="Pro residues" evidence="1">
    <location>
        <begin position="1"/>
        <end position="35"/>
    </location>
</feature>
<evidence type="ECO:0000313" key="4">
    <source>
        <dbReference type="Proteomes" id="UP000585836"/>
    </source>
</evidence>
<protein>
    <submittedName>
        <fullName evidence="3">Uncharacterized protein</fullName>
    </submittedName>
</protein>
<proteinExistence type="predicted"/>
<dbReference type="AlphaFoldDB" id="A0A7W9PYE7"/>
<evidence type="ECO:0000313" key="3">
    <source>
        <dbReference type="EMBL" id="MBB5929317.1"/>
    </source>
</evidence>
<dbReference type="SUPFAM" id="SSF81995">
    <property type="entry name" value="beta-sandwich domain of Sec23/24"/>
    <property type="match status" value="1"/>
</dbReference>
<keyword evidence="2" id="KW-0812">Transmembrane</keyword>
<keyword evidence="4" id="KW-1185">Reference proteome</keyword>
<evidence type="ECO:0000256" key="2">
    <source>
        <dbReference type="SAM" id="Phobius"/>
    </source>
</evidence>
<gene>
    <name evidence="3" type="ORF">FHS34_004801</name>
</gene>
<sequence>MSMPPPPYPNQPQPPYGQQPPQAPGPYGSPYPQQQPYPAQQHPPQAPYPPQPYPGWGGPPMAPAPKKRRIGLVLGIVGGVVAAVVALLIVVGVVAESGFPEAENKLTLPQKLVDGRFELAQDLTSAQGRKIEDEAEGAWDAKDVVGVVGQYAVGGDNTKGVLVLSGMYGRFKNTDTARRNMLKGAAEADGVTLAVPRKDFTQDGEPTVSCEVLTQKSAGATMTYPVCAWTDGNTGAAIASMTSETAKQDPSEVDLAFYAKLTRQIRSETLKPID</sequence>
<feature type="compositionally biased region" description="Pro residues" evidence="1">
    <location>
        <begin position="44"/>
        <end position="53"/>
    </location>
</feature>
<dbReference type="Proteomes" id="UP000585836">
    <property type="component" value="Unassembled WGS sequence"/>
</dbReference>
<accession>A0A7W9PYE7</accession>
<name>A0A7W9PYE7_9ACTN</name>
<evidence type="ECO:0000256" key="1">
    <source>
        <dbReference type="SAM" id="MobiDB-lite"/>
    </source>
</evidence>
<feature type="region of interest" description="Disordered" evidence="1">
    <location>
        <begin position="1"/>
        <end position="61"/>
    </location>
</feature>
<keyword evidence="2" id="KW-0472">Membrane</keyword>
<keyword evidence="2" id="KW-1133">Transmembrane helix</keyword>
<organism evidence="3 4">
    <name type="scientific">Streptomyces echinatus</name>
    <dbReference type="NCBI Taxonomy" id="67293"/>
    <lineage>
        <taxon>Bacteria</taxon>
        <taxon>Bacillati</taxon>
        <taxon>Actinomycetota</taxon>
        <taxon>Actinomycetes</taxon>
        <taxon>Kitasatosporales</taxon>
        <taxon>Streptomycetaceae</taxon>
        <taxon>Streptomyces</taxon>
    </lineage>
</organism>
<feature type="transmembrane region" description="Helical" evidence="2">
    <location>
        <begin position="70"/>
        <end position="95"/>
    </location>
</feature>
<comment type="caution">
    <text evidence="3">The sequence shown here is derived from an EMBL/GenBank/DDBJ whole genome shotgun (WGS) entry which is preliminary data.</text>
</comment>